<reference evidence="2" key="2">
    <citation type="submission" date="2014-09" db="EMBL/GenBank/DDBJ databases">
        <authorList>
            <person name="Martin A.A."/>
        </authorList>
    </citation>
    <scope>NUCLEOTIDE SEQUENCE</scope>
    <source>
        <strain evidence="2">ED321</strain>
    </source>
</reference>
<dbReference type="WBParaSite" id="SRAE_X000206200.1">
    <property type="protein sequence ID" value="SRAE_X000206200.1"/>
    <property type="gene ID" value="WBGene00267640"/>
</dbReference>
<evidence type="ECO:0000313" key="4">
    <source>
        <dbReference type="WormBase" id="SRAE_X000206200"/>
    </source>
</evidence>
<proteinExistence type="predicted"/>
<dbReference type="EMBL" id="LN609398">
    <property type="protein sequence ID" value="CEF60324.1"/>
    <property type="molecule type" value="Genomic_DNA"/>
</dbReference>
<dbReference type="CTD" id="36385134"/>
<evidence type="ECO:0000313" key="2">
    <source>
        <dbReference type="Proteomes" id="UP000035682"/>
    </source>
</evidence>
<dbReference type="WormBase" id="SRAE_X000206200">
    <property type="protein sequence ID" value="SRP09966"/>
    <property type="gene ID" value="WBGene00267640"/>
</dbReference>
<protein>
    <submittedName>
        <fullName evidence="1 3">Uncharacterized protein</fullName>
    </submittedName>
</protein>
<dbReference type="Proteomes" id="UP000035682">
    <property type="component" value="Unplaced"/>
</dbReference>
<accession>A0A090KYN5</accession>
<dbReference type="GeneID" id="36385134"/>
<dbReference type="AlphaFoldDB" id="A0A090KYN5"/>
<keyword evidence="2" id="KW-1185">Reference proteome</keyword>
<reference evidence="3" key="3">
    <citation type="submission" date="2020-12" db="UniProtKB">
        <authorList>
            <consortium name="WormBaseParasite"/>
        </authorList>
    </citation>
    <scope>IDENTIFICATION</scope>
</reference>
<name>A0A090KYN5_STRRB</name>
<reference evidence="1" key="1">
    <citation type="submission" date="2014-09" db="EMBL/GenBank/DDBJ databases">
        <authorList>
            <person name="Aslett A.Martin."/>
        </authorList>
    </citation>
    <scope>NUCLEOTIDE SEQUENCE</scope>
    <source>
        <strain evidence="1">ED321 Heterogonic</strain>
    </source>
</reference>
<sequence>MASSSENWIDKVLEPYPIEDETYHENTNEVINMLNILPSGVFSNKKLGIKPKERNLISKSLRQTKKACEKREKRKRARKQTIEVVERPFNGTEEEADKIIKMSRVDDVIASVDERIASLGRINVEPDDNQEKDNTKVEEQKKKKKGVVSLFKNTYPKYYTDVIDSYDLEEIYGDAINSDIYPVTYSWTDPKFLKRISYTYDELPDYLKLLITEDELYDYVPGQQIGHTIFSIPVLIEDLDDNEDGWKKQISFFESIVLNNIDILLDAGLDINIPPSNSKILELLCCKFYYHSIISSRTDRRRVVCQKNDKKELEQLADYIRKYGIVGKEGDKKLNNILLTTINTTEDKSKLFTDPEVPYLKESVTHVIDLDKKKRDEILKRKADYIQVYRNINHGYPHVVAYFNKTSERFDIAMSRRTDGNPWLSVRGFIRDGSAKYAGPKLKHSRTTYGGEVKALKRVVKLISGHVARRKILR</sequence>
<evidence type="ECO:0000313" key="1">
    <source>
        <dbReference type="EMBL" id="CEF60324.1"/>
    </source>
</evidence>
<evidence type="ECO:0000313" key="3">
    <source>
        <dbReference type="WBParaSite" id="SRAE_X000206200.1"/>
    </source>
</evidence>
<gene>
    <name evidence="1 3 4" type="ORF">SRAE_X000206200</name>
</gene>
<organism evidence="1">
    <name type="scientific">Strongyloides ratti</name>
    <name type="common">Parasitic roundworm</name>
    <dbReference type="NCBI Taxonomy" id="34506"/>
    <lineage>
        <taxon>Eukaryota</taxon>
        <taxon>Metazoa</taxon>
        <taxon>Ecdysozoa</taxon>
        <taxon>Nematoda</taxon>
        <taxon>Chromadorea</taxon>
        <taxon>Rhabditida</taxon>
        <taxon>Tylenchina</taxon>
        <taxon>Panagrolaimomorpha</taxon>
        <taxon>Strongyloidoidea</taxon>
        <taxon>Strongyloididae</taxon>
        <taxon>Strongyloides</taxon>
    </lineage>
</organism>
<dbReference type="RefSeq" id="XP_024499533.1">
    <property type="nucleotide sequence ID" value="XM_024643540.1"/>
</dbReference>